<reference evidence="4" key="4">
    <citation type="submission" date="2016-08" db="EMBL/GenBank/DDBJ databases">
        <title>Sequencing, assembly and comparative genomics of S. aureofaciens ATCC 10762.</title>
        <authorList>
            <person name="Gradnigo J.S."/>
            <person name="Johnson N."/>
            <person name="Somerville G.A."/>
        </authorList>
    </citation>
    <scope>NUCLEOTIDE SEQUENCE [LARGE SCALE GENOMIC DNA]</scope>
    <source>
        <strain evidence="4">ATCC 10762 / DSM 40127 / CCM 3239 / JCM 4008 / LMG 5968 / NBRC 12843 / NCIMB 8234 / A-377</strain>
    </source>
</reference>
<name>A0A1E7MYJ2_KITAU</name>
<dbReference type="GeneID" id="97489021"/>
<reference evidence="3 4" key="2">
    <citation type="submission" date="2014-07" db="EMBL/GenBank/DDBJ databases">
        <authorList>
            <person name="Zhang J.E."/>
            <person name="Yang H."/>
            <person name="Guo J."/>
            <person name="Deng Z."/>
            <person name="Luo H."/>
            <person name="Luo M."/>
            <person name="Zhao B."/>
        </authorList>
    </citation>
    <scope>NUCLEOTIDE SEQUENCE [LARGE SCALE GENOMIC DNA]</scope>
    <source>
        <strain evidence="3">ATCC 10762</strain>
        <strain evidence="4">ATCC 10762 / DSM 40127 / CCM 3239 / JCM 4008 / LMG 5968 / NBRC 12843 / NCIMB 8234 / A-377</strain>
    </source>
</reference>
<dbReference type="EMBL" id="BMUB01000020">
    <property type="protein sequence ID" value="GGU98212.1"/>
    <property type="molecule type" value="Genomic_DNA"/>
</dbReference>
<dbReference type="Gene3D" id="3.40.630.30">
    <property type="match status" value="1"/>
</dbReference>
<comment type="caution">
    <text evidence="3">The sequence shown here is derived from an EMBL/GenBank/DDBJ whole genome shotgun (WGS) entry which is preliminary data.</text>
</comment>
<dbReference type="EMBL" id="JPRF03000067">
    <property type="protein sequence ID" value="OEV33303.1"/>
    <property type="molecule type" value="Genomic_DNA"/>
</dbReference>
<organism evidence="3 4">
    <name type="scientific">Kitasatospora aureofaciens</name>
    <name type="common">Streptomyces aureofaciens</name>
    <dbReference type="NCBI Taxonomy" id="1894"/>
    <lineage>
        <taxon>Bacteria</taxon>
        <taxon>Bacillati</taxon>
        <taxon>Actinomycetota</taxon>
        <taxon>Actinomycetes</taxon>
        <taxon>Kitasatosporales</taxon>
        <taxon>Streptomycetaceae</taxon>
        <taxon>Kitasatospora</taxon>
    </lineage>
</organism>
<dbReference type="SUPFAM" id="SSF55729">
    <property type="entry name" value="Acyl-CoA N-acyltransferases (Nat)"/>
    <property type="match status" value="1"/>
</dbReference>
<dbReference type="CDD" id="cd04301">
    <property type="entry name" value="NAT_SF"/>
    <property type="match status" value="1"/>
</dbReference>
<accession>A0A1E7MYJ2</accession>
<sequence length="280" mass="30072">MNTDSRLEQANDNAAAFWLAQARAHGWQSHVRPGLTAVRCARTPDDSQRFLVTRPYAEPAEVEVQLADLMAAWETVRFTLEDPYQGLDLSRFGAVRMPIMPVMAREPGPVEGALAEPAVTGLPTGSPSTGLSVVSPAYGGGILTVDEVLDGDTFALVERIIVDGFPLPARQPWTRGDALPEELLRQTGCRAWTARVDGVPAGACLTYDDGVVTGVYWVATLPDQRGRGVARAVLRTALAHAHPDRPATLVATSVGEPVYRKLGFTGQGPTCWWSRTSLGG</sequence>
<protein>
    <recommendedName>
        <fullName evidence="1">N-acetyltransferase domain-containing protein</fullName>
    </recommendedName>
</protein>
<dbReference type="RefSeq" id="WP_050366777.1">
    <property type="nucleotide sequence ID" value="NZ_BMUB01000020.1"/>
</dbReference>
<dbReference type="AlphaFoldDB" id="A0A1E7MYJ2"/>
<feature type="domain" description="N-acetyltransferase" evidence="1">
    <location>
        <begin position="143"/>
        <end position="280"/>
    </location>
</feature>
<evidence type="ECO:0000313" key="3">
    <source>
        <dbReference type="EMBL" id="OEV33303.1"/>
    </source>
</evidence>
<dbReference type="Proteomes" id="UP000610124">
    <property type="component" value="Unassembled WGS sequence"/>
</dbReference>
<keyword evidence="4" id="KW-1185">Reference proteome</keyword>
<evidence type="ECO:0000313" key="2">
    <source>
        <dbReference type="EMBL" id="GGU98212.1"/>
    </source>
</evidence>
<accession>A0A8H9HYA9</accession>
<reference evidence="2" key="5">
    <citation type="submission" date="2020-09" db="EMBL/GenBank/DDBJ databases">
        <authorList>
            <person name="Sun Q."/>
            <person name="Ohkuma M."/>
        </authorList>
    </citation>
    <scope>NUCLEOTIDE SEQUENCE</scope>
    <source>
        <strain evidence="2">JCM 4434</strain>
    </source>
</reference>
<reference evidence="2" key="1">
    <citation type="journal article" date="2014" name="Int. J. Syst. Evol. Microbiol.">
        <title>Complete genome sequence of Corynebacterium casei LMG S-19264T (=DSM 44701T), isolated from a smear-ripened cheese.</title>
        <authorList>
            <consortium name="US DOE Joint Genome Institute (JGI-PGF)"/>
            <person name="Walter F."/>
            <person name="Albersmeier A."/>
            <person name="Kalinowski J."/>
            <person name="Ruckert C."/>
        </authorList>
    </citation>
    <scope>NUCLEOTIDE SEQUENCE</scope>
    <source>
        <strain evidence="2">JCM 4434</strain>
    </source>
</reference>
<dbReference type="InterPro" id="IPR000182">
    <property type="entry name" value="GNAT_dom"/>
</dbReference>
<proteinExistence type="predicted"/>
<dbReference type="GO" id="GO:0016747">
    <property type="term" value="F:acyltransferase activity, transferring groups other than amino-acyl groups"/>
    <property type="evidence" value="ECO:0007669"/>
    <property type="project" value="InterPro"/>
</dbReference>
<evidence type="ECO:0000313" key="4">
    <source>
        <dbReference type="Proteomes" id="UP000037395"/>
    </source>
</evidence>
<dbReference type="PROSITE" id="PS51186">
    <property type="entry name" value="GNAT"/>
    <property type="match status" value="1"/>
</dbReference>
<reference evidence="3" key="3">
    <citation type="submission" date="2016-08" db="EMBL/GenBank/DDBJ databases">
        <title>Sequencing, Assembly and Comparative Genomics of S. aureofaciens ATCC 10762.</title>
        <authorList>
            <person name="Gradnigo J.S."/>
            <person name="Johnson N."/>
            <person name="Somerville G.A."/>
        </authorList>
    </citation>
    <scope>NUCLEOTIDE SEQUENCE [LARGE SCALE GENOMIC DNA]</scope>
    <source>
        <strain evidence="3">ATCC 10762</strain>
    </source>
</reference>
<dbReference type="Pfam" id="PF13508">
    <property type="entry name" value="Acetyltransf_7"/>
    <property type="match status" value="1"/>
</dbReference>
<gene>
    <name evidence="2" type="ORF">GCM10010502_60730</name>
    <name evidence="3" type="ORF">HS99_0038820</name>
</gene>
<dbReference type="Proteomes" id="UP000037395">
    <property type="component" value="Unassembled WGS sequence"/>
</dbReference>
<dbReference type="InterPro" id="IPR016181">
    <property type="entry name" value="Acyl_CoA_acyltransferase"/>
</dbReference>
<evidence type="ECO:0000259" key="1">
    <source>
        <dbReference type="PROSITE" id="PS51186"/>
    </source>
</evidence>